<evidence type="ECO:0000256" key="3">
    <source>
        <dbReference type="RuleBase" id="RU004508"/>
    </source>
</evidence>
<gene>
    <name evidence="4" type="ORF">JE024_36965</name>
</gene>
<keyword evidence="4" id="KW-0808">Transferase</keyword>
<dbReference type="InterPro" id="IPR015422">
    <property type="entry name" value="PyrdxlP-dep_Trfase_small"/>
</dbReference>
<sequence>MRVPFSQVREENRELMDELLPRLTEVLESGVLVGGDEVPRFERAFARLHGTREAVAVNSGTDALRLALRALGVPRGSVGITVANTFVATVGALVSEGVRPLLVDVGADENIDPEAVAAAVTEETGVVVAVHLRGRPAQMDVLRDLCAERGVPLIEDCAQAVGAVFSGRPVGGFGAVGCFSLHPLKNLAACGDAGVVVTDDTKLADRLRLLRNHGLADRDTVALWGENSRLDPLQAAALDVKLSRLAGWTKSRRELAALYDARLAGLPLVLPAHGPDRTHVYHRYVVRTPWRAELRAHLAAAGVETAIHYPVPVHRQPAARTGGVAVADGGLPVTEHQSGEILSLPLHPLLTEEQIDYVTDRITEFHHRRSLRAHRDEVGA</sequence>
<dbReference type="InterPro" id="IPR015421">
    <property type="entry name" value="PyrdxlP-dep_Trfase_major"/>
</dbReference>
<dbReference type="InterPro" id="IPR000653">
    <property type="entry name" value="DegT/StrS_aminotransferase"/>
</dbReference>
<dbReference type="RefSeq" id="WP_205378201.1">
    <property type="nucleotide sequence ID" value="NZ_JAFEJA010000002.1"/>
</dbReference>
<evidence type="ECO:0000313" key="4">
    <source>
        <dbReference type="EMBL" id="MBM9624165.1"/>
    </source>
</evidence>
<dbReference type="Pfam" id="PF01041">
    <property type="entry name" value="DegT_DnrJ_EryC1"/>
    <property type="match status" value="1"/>
</dbReference>
<dbReference type="CDD" id="cd00616">
    <property type="entry name" value="AHBA_syn"/>
    <property type="match status" value="1"/>
</dbReference>
<dbReference type="PANTHER" id="PTHR30244">
    <property type="entry name" value="TRANSAMINASE"/>
    <property type="match status" value="1"/>
</dbReference>
<comment type="similarity">
    <text evidence="2 3">Belongs to the DegT/DnrJ/EryC1 family.</text>
</comment>
<name>A0ABS2V576_9ACTN</name>
<dbReference type="SUPFAM" id="SSF53383">
    <property type="entry name" value="PLP-dependent transferases"/>
    <property type="match status" value="1"/>
</dbReference>
<dbReference type="PANTHER" id="PTHR30244:SF36">
    <property type="entry name" value="3-OXO-GLUCOSE-6-PHOSPHATE:GLUTAMATE AMINOTRANSFERASE"/>
    <property type="match status" value="1"/>
</dbReference>
<evidence type="ECO:0000256" key="2">
    <source>
        <dbReference type="ARBA" id="ARBA00037999"/>
    </source>
</evidence>
<evidence type="ECO:0000313" key="5">
    <source>
        <dbReference type="Proteomes" id="UP000664109"/>
    </source>
</evidence>
<keyword evidence="4" id="KW-0032">Aminotransferase</keyword>
<reference evidence="4 5" key="1">
    <citation type="journal article" date="2016" name="Arch. Microbiol.">
        <title>Streptomyces zhihengii sp. nov., isolated from rhizospheric soil of Psammosilene tunicoides.</title>
        <authorList>
            <person name="Huang M.J."/>
            <person name="Fei J.J."/>
            <person name="Salam N."/>
            <person name="Kim C.J."/>
            <person name="Hozzein W.N."/>
            <person name="Xiao M."/>
            <person name="Huang H.Q."/>
            <person name="Li W.J."/>
        </authorList>
    </citation>
    <scope>NUCLEOTIDE SEQUENCE [LARGE SCALE GENOMIC DNA]</scope>
    <source>
        <strain evidence="4 5">YIM T102</strain>
    </source>
</reference>
<dbReference type="GO" id="GO:0008483">
    <property type="term" value="F:transaminase activity"/>
    <property type="evidence" value="ECO:0007669"/>
    <property type="project" value="UniProtKB-KW"/>
</dbReference>
<proteinExistence type="inferred from homology"/>
<dbReference type="Proteomes" id="UP000664109">
    <property type="component" value="Unassembled WGS sequence"/>
</dbReference>
<comment type="caution">
    <text evidence="4">The sequence shown here is derived from an EMBL/GenBank/DDBJ whole genome shotgun (WGS) entry which is preliminary data.</text>
</comment>
<protein>
    <submittedName>
        <fullName evidence="4">DegT/DnrJ/EryC1/StrS family aminotransferase</fullName>
    </submittedName>
</protein>
<keyword evidence="5" id="KW-1185">Reference proteome</keyword>
<dbReference type="PIRSF" id="PIRSF000390">
    <property type="entry name" value="PLP_StrS"/>
    <property type="match status" value="1"/>
</dbReference>
<keyword evidence="1 3" id="KW-0663">Pyridoxal phosphate</keyword>
<dbReference type="Gene3D" id="3.90.1150.10">
    <property type="entry name" value="Aspartate Aminotransferase, domain 1"/>
    <property type="match status" value="1"/>
</dbReference>
<evidence type="ECO:0000256" key="1">
    <source>
        <dbReference type="ARBA" id="ARBA00022898"/>
    </source>
</evidence>
<dbReference type="Gene3D" id="3.40.640.10">
    <property type="entry name" value="Type I PLP-dependent aspartate aminotransferase-like (Major domain)"/>
    <property type="match status" value="1"/>
</dbReference>
<dbReference type="InterPro" id="IPR015424">
    <property type="entry name" value="PyrdxlP-dep_Trfase"/>
</dbReference>
<dbReference type="EMBL" id="JAFEJA010000002">
    <property type="protein sequence ID" value="MBM9624165.1"/>
    <property type="molecule type" value="Genomic_DNA"/>
</dbReference>
<accession>A0ABS2V576</accession>
<organism evidence="4 5">
    <name type="scientific">Streptomyces zhihengii</name>
    <dbReference type="NCBI Taxonomy" id="1818004"/>
    <lineage>
        <taxon>Bacteria</taxon>
        <taxon>Bacillati</taxon>
        <taxon>Actinomycetota</taxon>
        <taxon>Actinomycetes</taxon>
        <taxon>Kitasatosporales</taxon>
        <taxon>Streptomycetaceae</taxon>
        <taxon>Streptomyces</taxon>
    </lineage>
</organism>